<keyword evidence="3" id="KW-0808">Transferase</keyword>
<gene>
    <name evidence="8" type="ORF">RM445_11725</name>
</gene>
<evidence type="ECO:0000259" key="6">
    <source>
        <dbReference type="Pfam" id="PF23186"/>
    </source>
</evidence>
<dbReference type="Gene3D" id="3.40.50.150">
    <property type="entry name" value="Vaccinia Virus protein VP39"/>
    <property type="match status" value="1"/>
</dbReference>
<name>A0ABU2N8B5_9PSEU</name>
<evidence type="ECO:0000313" key="9">
    <source>
        <dbReference type="Proteomes" id="UP001183202"/>
    </source>
</evidence>
<feature type="domain" description="DUF7059" evidence="6">
    <location>
        <begin position="19"/>
        <end position="103"/>
    </location>
</feature>
<dbReference type="Pfam" id="PF23186">
    <property type="entry name" value="DUF7059"/>
    <property type="match status" value="1"/>
</dbReference>
<dbReference type="PANTHER" id="PTHR45875">
    <property type="entry name" value="METHYLTRANSFERASE N6AMT1"/>
    <property type="match status" value="1"/>
</dbReference>
<dbReference type="CDD" id="cd02440">
    <property type="entry name" value="AdoMet_MTases"/>
    <property type="match status" value="1"/>
</dbReference>
<feature type="domain" description="DUF7782" evidence="7">
    <location>
        <begin position="386"/>
        <end position="500"/>
    </location>
</feature>
<evidence type="ECO:0000313" key="8">
    <source>
        <dbReference type="EMBL" id="MDT0350192.1"/>
    </source>
</evidence>
<dbReference type="Pfam" id="PF05175">
    <property type="entry name" value="MTS"/>
    <property type="match status" value="1"/>
</dbReference>
<proteinExistence type="inferred from homology"/>
<evidence type="ECO:0000256" key="2">
    <source>
        <dbReference type="ARBA" id="ARBA00022603"/>
    </source>
</evidence>
<evidence type="ECO:0000259" key="7">
    <source>
        <dbReference type="Pfam" id="PF25004"/>
    </source>
</evidence>
<dbReference type="InterPro" id="IPR052190">
    <property type="entry name" value="Euk-Arch_PrmC-MTase"/>
</dbReference>
<dbReference type="InterPro" id="IPR002052">
    <property type="entry name" value="DNA_methylase_N6_adenine_CS"/>
</dbReference>
<protein>
    <submittedName>
        <fullName evidence="8">Methyltransferase</fullName>
    </submittedName>
</protein>
<dbReference type="EMBL" id="JAVREJ010000006">
    <property type="protein sequence ID" value="MDT0350192.1"/>
    <property type="molecule type" value="Genomic_DNA"/>
</dbReference>
<dbReference type="InterPro" id="IPR007848">
    <property type="entry name" value="Small_mtfrase_dom"/>
</dbReference>
<reference evidence="9" key="1">
    <citation type="submission" date="2023-07" db="EMBL/GenBank/DDBJ databases">
        <title>30 novel species of actinomycetes from the DSMZ collection.</title>
        <authorList>
            <person name="Nouioui I."/>
        </authorList>
    </citation>
    <scope>NUCLEOTIDE SEQUENCE [LARGE SCALE GENOMIC DNA]</scope>
    <source>
        <strain evidence="9">DSM 45834</strain>
    </source>
</reference>
<evidence type="ECO:0000256" key="4">
    <source>
        <dbReference type="ARBA" id="ARBA00022691"/>
    </source>
</evidence>
<keyword evidence="4" id="KW-0949">S-adenosyl-L-methionine</keyword>
<dbReference type="Proteomes" id="UP001183202">
    <property type="component" value="Unassembled WGS sequence"/>
</dbReference>
<dbReference type="InterPro" id="IPR029063">
    <property type="entry name" value="SAM-dependent_MTases_sf"/>
</dbReference>
<keyword evidence="2 8" id="KW-0489">Methyltransferase</keyword>
<evidence type="ECO:0000259" key="5">
    <source>
        <dbReference type="Pfam" id="PF05175"/>
    </source>
</evidence>
<dbReference type="InterPro" id="IPR055487">
    <property type="entry name" value="DUF7059"/>
</dbReference>
<feature type="domain" description="Methyltransferase small" evidence="5">
    <location>
        <begin position="144"/>
        <end position="236"/>
    </location>
</feature>
<accession>A0ABU2N8B5</accession>
<sequence>MLPEISPATADALRTALDRAGYRTDGVRALLGRDAHAALTRGEPEPAFRATADGGALGVLVRMLLLGAVEPDAAVTAALAPLTPVDAAAAGLLRRANDGWAAALDLRPHGADSGDDEGDGEWWVLSDLDARRQERDHVTGVGGASLTLASATPRTPVGTVLDLGTGCGVQALHASRHARAVTATDVALRALAMARATFALNDLDVELLDGPWLAPVAGRRFDLIVSNPPFVPGPARVDYVYRDSGQAGDDALAALVRALPEHLEPGGVAQLLGSWLHVRGEDWPDRVRSWLPEGVDAWIVQRETTDPALHVGTWQRDAGLDLHSAEARAQAGAWLDWLAAQKVEAVGFGFLTLRRIDGASTTGTPTVVVEDLPDDLTDPLGPEVAGWLDRVDWLQAHATDDALLDARLRLTDGVLLERYATAGDEGWSEAGAAVARAEGPRWRHEVDEPAAALLAGCRGALPLRELVELLAFAHDRPVDALVGAALPAVREMVRHGLLVPVP</sequence>
<dbReference type="PROSITE" id="PS00092">
    <property type="entry name" value="N6_MTASE"/>
    <property type="match status" value="1"/>
</dbReference>
<comment type="similarity">
    <text evidence="1">Belongs to the eukaryotic/archaeal PrmC-related family.</text>
</comment>
<dbReference type="GO" id="GO:0032259">
    <property type="term" value="P:methylation"/>
    <property type="evidence" value="ECO:0007669"/>
    <property type="project" value="UniProtKB-KW"/>
</dbReference>
<dbReference type="InterPro" id="IPR056684">
    <property type="entry name" value="DUF7782"/>
</dbReference>
<organism evidence="8 9">
    <name type="scientific">Pseudonocardia charpentierae</name>
    <dbReference type="NCBI Taxonomy" id="3075545"/>
    <lineage>
        <taxon>Bacteria</taxon>
        <taxon>Bacillati</taxon>
        <taxon>Actinomycetota</taxon>
        <taxon>Actinomycetes</taxon>
        <taxon>Pseudonocardiales</taxon>
        <taxon>Pseudonocardiaceae</taxon>
        <taxon>Pseudonocardia</taxon>
    </lineage>
</organism>
<keyword evidence="9" id="KW-1185">Reference proteome</keyword>
<dbReference type="Pfam" id="PF25004">
    <property type="entry name" value="DUF7782"/>
    <property type="match status" value="1"/>
</dbReference>
<evidence type="ECO:0000256" key="3">
    <source>
        <dbReference type="ARBA" id="ARBA00022679"/>
    </source>
</evidence>
<dbReference type="SUPFAM" id="SSF53335">
    <property type="entry name" value="S-adenosyl-L-methionine-dependent methyltransferases"/>
    <property type="match status" value="1"/>
</dbReference>
<comment type="caution">
    <text evidence="8">The sequence shown here is derived from an EMBL/GenBank/DDBJ whole genome shotgun (WGS) entry which is preliminary data.</text>
</comment>
<dbReference type="GO" id="GO:0008168">
    <property type="term" value="F:methyltransferase activity"/>
    <property type="evidence" value="ECO:0007669"/>
    <property type="project" value="UniProtKB-KW"/>
</dbReference>
<evidence type="ECO:0000256" key="1">
    <source>
        <dbReference type="ARBA" id="ARBA00006149"/>
    </source>
</evidence>
<dbReference type="PANTHER" id="PTHR45875:SF1">
    <property type="entry name" value="METHYLTRANSFERASE N6AMT1"/>
    <property type="match status" value="1"/>
</dbReference>